<comment type="catalytic activity">
    <reaction evidence="10">
        <text>a (3R)-hydroxyacyl-[ACP] + L-ornithine = a lyso-ornithine lipid + holo-[ACP] + H(+)</text>
        <dbReference type="Rhea" id="RHEA:20633"/>
        <dbReference type="Rhea" id="RHEA-COMP:9685"/>
        <dbReference type="Rhea" id="RHEA-COMP:9945"/>
        <dbReference type="ChEBI" id="CHEBI:15378"/>
        <dbReference type="ChEBI" id="CHEBI:46911"/>
        <dbReference type="ChEBI" id="CHEBI:64479"/>
        <dbReference type="ChEBI" id="CHEBI:78827"/>
        <dbReference type="ChEBI" id="CHEBI:138482"/>
        <dbReference type="EC" id="2.3.2.30"/>
    </reaction>
    <physiologicalReaction direction="left-to-right" evidence="10">
        <dbReference type="Rhea" id="RHEA:20634"/>
    </physiologicalReaction>
</comment>
<evidence type="ECO:0000256" key="4">
    <source>
        <dbReference type="ARBA" id="ARBA00023098"/>
    </source>
</evidence>
<evidence type="ECO:0000313" key="11">
    <source>
        <dbReference type="EMBL" id="SKB74425.1"/>
    </source>
</evidence>
<evidence type="ECO:0000256" key="2">
    <source>
        <dbReference type="ARBA" id="ARBA00022516"/>
    </source>
</evidence>
<keyword evidence="4" id="KW-0443">Lipid metabolism</keyword>
<keyword evidence="12" id="KW-1185">Reference proteome</keyword>
<dbReference type="Gene3D" id="3.40.630.30">
    <property type="match status" value="1"/>
</dbReference>
<dbReference type="AlphaFoldDB" id="A0A1T5DRX0"/>
<organism evidence="11 12">
    <name type="scientific">Rhizorhabdus histidinilytica</name>
    <dbReference type="NCBI Taxonomy" id="439228"/>
    <lineage>
        <taxon>Bacteria</taxon>
        <taxon>Pseudomonadati</taxon>
        <taxon>Pseudomonadota</taxon>
        <taxon>Alphaproteobacteria</taxon>
        <taxon>Sphingomonadales</taxon>
        <taxon>Sphingomonadaceae</taxon>
        <taxon>Rhizorhabdus</taxon>
    </lineage>
</organism>
<name>A0A1T5DRX0_9SPHN</name>
<evidence type="ECO:0000256" key="8">
    <source>
        <dbReference type="ARBA" id="ARBA00039866"/>
    </source>
</evidence>
<dbReference type="EMBL" id="FUYM01000005">
    <property type="protein sequence ID" value="SKB74425.1"/>
    <property type="molecule type" value="Genomic_DNA"/>
</dbReference>
<keyword evidence="2" id="KW-0444">Lipid biosynthesis</keyword>
<evidence type="ECO:0000256" key="6">
    <source>
        <dbReference type="ARBA" id="ARBA00038095"/>
    </source>
</evidence>
<reference evidence="12" key="1">
    <citation type="submission" date="2017-02" db="EMBL/GenBank/DDBJ databases">
        <authorList>
            <person name="Varghese N."/>
            <person name="Submissions S."/>
        </authorList>
    </citation>
    <scope>NUCLEOTIDE SEQUENCE [LARGE SCALE GENOMIC DNA]</scope>
    <source>
        <strain evidence="12">UM2</strain>
    </source>
</reference>
<dbReference type="InterPro" id="IPR052351">
    <property type="entry name" value="Ornithine_N-alpha-AT"/>
</dbReference>
<sequence>MMTQALEGVERRLAVRLADGAADVIAAQRLRYDIFFRDMGALPAASPADADQGRDVDPYDMLCDHLLVEDHARPGSPVVGTYRLLRQSVAEAHAGFYSAHEFDLSAVIAHGRREGVELLELGRSCVDPAYRDAGTIQLLWRGIADYLQRHRIGHMFGCASFPGTDPAQHAEGLSLLAHNHMAVPELRARAIGAHAIPLGALPLGGYDPRIASRRLPPLIKAYLRVGAEVGDGAYVDHAFNTIDVFVLMPVARIAARYAQRFEVAA</sequence>
<dbReference type="RefSeq" id="WP_079648748.1">
    <property type="nucleotide sequence ID" value="NZ_FUYM01000005.1"/>
</dbReference>
<proteinExistence type="inferred from homology"/>
<accession>A0A1T5DRX0</accession>
<evidence type="ECO:0000256" key="9">
    <source>
        <dbReference type="ARBA" id="ARBA00045724"/>
    </source>
</evidence>
<dbReference type="EC" id="2.3.2.30" evidence="7"/>
<dbReference type="InterPro" id="IPR016181">
    <property type="entry name" value="Acyl_CoA_acyltransferase"/>
</dbReference>
<evidence type="ECO:0000256" key="5">
    <source>
        <dbReference type="ARBA" id="ARBA00023315"/>
    </source>
</evidence>
<dbReference type="PANTHER" id="PTHR37323:SF1">
    <property type="entry name" value="L-ORNITHINE N(ALPHA)-ACYLTRANSFERASE"/>
    <property type="match status" value="1"/>
</dbReference>
<comment type="similarity">
    <text evidence="6">Belongs to the acetyltransferase family. OlsB subfamily.</text>
</comment>
<evidence type="ECO:0000313" key="12">
    <source>
        <dbReference type="Proteomes" id="UP000189818"/>
    </source>
</evidence>
<protein>
    <recommendedName>
        <fullName evidence="8">L-ornithine N(alpha)-acyltransferase</fullName>
        <ecNumber evidence="7">2.3.2.30</ecNumber>
    </recommendedName>
</protein>
<dbReference type="OrthoDB" id="9787072at2"/>
<evidence type="ECO:0000256" key="1">
    <source>
        <dbReference type="ARBA" id="ARBA00005189"/>
    </source>
</evidence>
<dbReference type="Pfam" id="PF13444">
    <property type="entry name" value="Acetyltransf_5"/>
    <property type="match status" value="1"/>
</dbReference>
<evidence type="ECO:0000256" key="3">
    <source>
        <dbReference type="ARBA" id="ARBA00022679"/>
    </source>
</evidence>
<dbReference type="PANTHER" id="PTHR37323">
    <property type="entry name" value="GCN5-RELATED N-ACETYLTRANSFERASE"/>
    <property type="match status" value="1"/>
</dbReference>
<dbReference type="SUPFAM" id="SSF55729">
    <property type="entry name" value="Acyl-CoA N-acyltransferases (Nat)"/>
    <property type="match status" value="1"/>
</dbReference>
<dbReference type="GO" id="GO:0043810">
    <property type="term" value="F:ornithine-acyl [acyl carrier protein] N-acyltransferase activity"/>
    <property type="evidence" value="ECO:0007669"/>
    <property type="project" value="UniProtKB-EC"/>
</dbReference>
<keyword evidence="5 11" id="KW-0012">Acyltransferase</keyword>
<dbReference type="STRING" id="439228.SAMN06295920_105399"/>
<gene>
    <name evidence="11" type="ORF">SAMN06295920_105399</name>
</gene>
<keyword evidence="3 11" id="KW-0808">Transferase</keyword>
<dbReference type="Proteomes" id="UP000189818">
    <property type="component" value="Unassembled WGS sequence"/>
</dbReference>
<evidence type="ECO:0000256" key="7">
    <source>
        <dbReference type="ARBA" id="ARBA00039058"/>
    </source>
</evidence>
<evidence type="ECO:0000256" key="10">
    <source>
        <dbReference type="ARBA" id="ARBA00047785"/>
    </source>
</evidence>
<comment type="pathway">
    <text evidence="1">Lipid metabolism.</text>
</comment>
<dbReference type="GO" id="GO:0006629">
    <property type="term" value="P:lipid metabolic process"/>
    <property type="evidence" value="ECO:0007669"/>
    <property type="project" value="UniProtKB-KW"/>
</dbReference>
<comment type="function">
    <text evidence="9">Catalyzes the first step in the biosynthesis of ornithine lipids, which are phosphorus-free membrane lipids. Catalyzes the 3-hydroxyacyl-acyl carrier protein-dependent acylation of ornithine to form lyso-ornithine lipid (LOL).</text>
</comment>